<evidence type="ECO:0000313" key="4">
    <source>
        <dbReference type="EMBL" id="TEB29309.1"/>
    </source>
</evidence>
<proteinExistence type="predicted"/>
<dbReference type="EMBL" id="QPFP01000028">
    <property type="protein sequence ID" value="TEB29309.1"/>
    <property type="molecule type" value="Genomic_DNA"/>
</dbReference>
<dbReference type="Proteomes" id="UP000298030">
    <property type="component" value="Unassembled WGS sequence"/>
</dbReference>
<dbReference type="InterPro" id="IPR000719">
    <property type="entry name" value="Prot_kinase_dom"/>
</dbReference>
<dbReference type="GO" id="GO:0005524">
    <property type="term" value="F:ATP binding"/>
    <property type="evidence" value="ECO:0007669"/>
    <property type="project" value="UniProtKB-KW"/>
</dbReference>
<keyword evidence="1" id="KW-0547">Nucleotide-binding</keyword>
<dbReference type="Pfam" id="PF00069">
    <property type="entry name" value="Pkinase"/>
    <property type="match status" value="1"/>
</dbReference>
<dbReference type="InterPro" id="IPR051681">
    <property type="entry name" value="Ser/Thr_Kinases-Pseudokinases"/>
</dbReference>
<comment type="caution">
    <text evidence="4">The sequence shown here is derived from an EMBL/GenBank/DDBJ whole genome shotgun (WGS) entry which is preliminary data.</text>
</comment>
<reference evidence="4 5" key="1">
    <citation type="journal article" date="2019" name="Nat. Ecol. Evol.">
        <title>Megaphylogeny resolves global patterns of mushroom evolution.</title>
        <authorList>
            <person name="Varga T."/>
            <person name="Krizsan K."/>
            <person name="Foldi C."/>
            <person name="Dima B."/>
            <person name="Sanchez-Garcia M."/>
            <person name="Sanchez-Ramirez S."/>
            <person name="Szollosi G.J."/>
            <person name="Szarkandi J.G."/>
            <person name="Papp V."/>
            <person name="Albert L."/>
            <person name="Andreopoulos W."/>
            <person name="Angelini C."/>
            <person name="Antonin V."/>
            <person name="Barry K.W."/>
            <person name="Bougher N.L."/>
            <person name="Buchanan P."/>
            <person name="Buyck B."/>
            <person name="Bense V."/>
            <person name="Catcheside P."/>
            <person name="Chovatia M."/>
            <person name="Cooper J."/>
            <person name="Damon W."/>
            <person name="Desjardin D."/>
            <person name="Finy P."/>
            <person name="Geml J."/>
            <person name="Haridas S."/>
            <person name="Hughes K."/>
            <person name="Justo A."/>
            <person name="Karasinski D."/>
            <person name="Kautmanova I."/>
            <person name="Kiss B."/>
            <person name="Kocsube S."/>
            <person name="Kotiranta H."/>
            <person name="LaButti K.M."/>
            <person name="Lechner B.E."/>
            <person name="Liimatainen K."/>
            <person name="Lipzen A."/>
            <person name="Lukacs Z."/>
            <person name="Mihaltcheva S."/>
            <person name="Morgado L.N."/>
            <person name="Niskanen T."/>
            <person name="Noordeloos M.E."/>
            <person name="Ohm R.A."/>
            <person name="Ortiz-Santana B."/>
            <person name="Ovrebo C."/>
            <person name="Racz N."/>
            <person name="Riley R."/>
            <person name="Savchenko A."/>
            <person name="Shiryaev A."/>
            <person name="Soop K."/>
            <person name="Spirin V."/>
            <person name="Szebenyi C."/>
            <person name="Tomsovsky M."/>
            <person name="Tulloss R.E."/>
            <person name="Uehling J."/>
            <person name="Grigoriev I.V."/>
            <person name="Vagvolgyi C."/>
            <person name="Papp T."/>
            <person name="Martin F.M."/>
            <person name="Miettinen O."/>
            <person name="Hibbett D.S."/>
            <person name="Nagy L.G."/>
        </authorList>
    </citation>
    <scope>NUCLEOTIDE SEQUENCE [LARGE SCALE GENOMIC DNA]</scope>
    <source>
        <strain evidence="4 5">FP101781</strain>
    </source>
</reference>
<evidence type="ECO:0000313" key="5">
    <source>
        <dbReference type="Proteomes" id="UP000298030"/>
    </source>
</evidence>
<dbReference type="InterPro" id="IPR011009">
    <property type="entry name" value="Kinase-like_dom_sf"/>
</dbReference>
<protein>
    <submittedName>
        <fullName evidence="4">Kinase-like protein</fullName>
    </submittedName>
</protein>
<dbReference type="PROSITE" id="PS00108">
    <property type="entry name" value="PROTEIN_KINASE_ST"/>
    <property type="match status" value="1"/>
</dbReference>
<keyword evidence="2" id="KW-0067">ATP-binding</keyword>
<dbReference type="PANTHER" id="PTHR44329:SF298">
    <property type="entry name" value="MIXED LINEAGE KINASE DOMAIN-LIKE PROTEIN"/>
    <property type="match status" value="1"/>
</dbReference>
<keyword evidence="4" id="KW-0418">Kinase</keyword>
<evidence type="ECO:0000256" key="1">
    <source>
        <dbReference type="ARBA" id="ARBA00022741"/>
    </source>
</evidence>
<feature type="domain" description="Protein kinase" evidence="3">
    <location>
        <begin position="219"/>
        <end position="437"/>
    </location>
</feature>
<dbReference type="GO" id="GO:0004674">
    <property type="term" value="F:protein serine/threonine kinase activity"/>
    <property type="evidence" value="ECO:0007669"/>
    <property type="project" value="TreeGrafter"/>
</dbReference>
<dbReference type="PROSITE" id="PS50011">
    <property type="entry name" value="PROTEIN_KINASE_DOM"/>
    <property type="match status" value="1"/>
</dbReference>
<name>A0A4Y7T6Y1_COPMI</name>
<dbReference type="Gene3D" id="1.10.510.10">
    <property type="entry name" value="Transferase(Phosphotransferase) domain 1"/>
    <property type="match status" value="1"/>
</dbReference>
<dbReference type="SUPFAM" id="SSF56112">
    <property type="entry name" value="Protein kinase-like (PK-like)"/>
    <property type="match status" value="1"/>
</dbReference>
<organism evidence="4 5">
    <name type="scientific">Coprinellus micaceus</name>
    <name type="common">Glistening ink-cap mushroom</name>
    <name type="synonym">Coprinus micaceus</name>
    <dbReference type="NCBI Taxonomy" id="71717"/>
    <lineage>
        <taxon>Eukaryota</taxon>
        <taxon>Fungi</taxon>
        <taxon>Dikarya</taxon>
        <taxon>Basidiomycota</taxon>
        <taxon>Agaricomycotina</taxon>
        <taxon>Agaricomycetes</taxon>
        <taxon>Agaricomycetidae</taxon>
        <taxon>Agaricales</taxon>
        <taxon>Agaricineae</taxon>
        <taxon>Psathyrellaceae</taxon>
        <taxon>Coprinellus</taxon>
    </lineage>
</organism>
<gene>
    <name evidence="4" type="ORF">FA13DRAFT_1735012</name>
</gene>
<dbReference type="InterPro" id="IPR008271">
    <property type="entry name" value="Ser/Thr_kinase_AS"/>
</dbReference>
<evidence type="ECO:0000256" key="2">
    <source>
        <dbReference type="ARBA" id="ARBA00022840"/>
    </source>
</evidence>
<dbReference type="SMART" id="SM00220">
    <property type="entry name" value="S_TKc"/>
    <property type="match status" value="1"/>
</dbReference>
<keyword evidence="5" id="KW-1185">Reference proteome</keyword>
<dbReference type="PANTHER" id="PTHR44329">
    <property type="entry name" value="SERINE/THREONINE-PROTEIN KINASE TNNI3K-RELATED"/>
    <property type="match status" value="1"/>
</dbReference>
<dbReference type="OrthoDB" id="122279at2759"/>
<dbReference type="STRING" id="71717.A0A4Y7T6Y1"/>
<evidence type="ECO:0000259" key="3">
    <source>
        <dbReference type="PROSITE" id="PS50011"/>
    </source>
</evidence>
<accession>A0A4Y7T6Y1</accession>
<sequence>MASHHLERIYVSLISTESLPDIRLLLEDPETYIQTDITQVNAITGRWSQGATGWPLGSSGQRPLFPRLHAFAVACVQSQPQKLQGNTRGMEETTYAPSQGHLERLARFMVPQSNLGSVIREATSTGLHPFDKWEEQILKVDLRFVAATLLQHLADGSSRDAFLGKKTESVDQGLLDLLQLLLEQPDLNIIHDKLLRSQLKLAKHTGLYPTSLQHNTIGNCTASPVAVGGFGDVYKARLGDQDVAVKVMRGAVAGGLSQHSLIKCFAQEVVLWSHVSHLNILPFYGVHVSSSEQHGTPPRVSLLSPWMENGNIIEYNKANPHIERGALVLDIVRGLDYLHSFNPSIVHGDLKGDNILVSPSGRACIADFGLGRLVQDKGWLTSAASTLFGAHLYLAPELLDDQPTDIGYTAKRSLSTDVYAFGCVCYEVLLDAVVQLG</sequence>
<keyword evidence="4" id="KW-0808">Transferase</keyword>
<dbReference type="AlphaFoldDB" id="A0A4Y7T6Y1"/>